<proteinExistence type="predicted"/>
<organism evidence="1">
    <name type="scientific">Anguilla anguilla</name>
    <name type="common">European freshwater eel</name>
    <name type="synonym">Muraena anguilla</name>
    <dbReference type="NCBI Taxonomy" id="7936"/>
    <lineage>
        <taxon>Eukaryota</taxon>
        <taxon>Metazoa</taxon>
        <taxon>Chordata</taxon>
        <taxon>Craniata</taxon>
        <taxon>Vertebrata</taxon>
        <taxon>Euteleostomi</taxon>
        <taxon>Actinopterygii</taxon>
        <taxon>Neopterygii</taxon>
        <taxon>Teleostei</taxon>
        <taxon>Anguilliformes</taxon>
        <taxon>Anguillidae</taxon>
        <taxon>Anguilla</taxon>
    </lineage>
</organism>
<accession>A0A0E9WIT9</accession>
<protein>
    <submittedName>
        <fullName evidence="1">Uncharacterized protein</fullName>
    </submittedName>
</protein>
<reference evidence="1" key="2">
    <citation type="journal article" date="2015" name="Fish Shellfish Immunol.">
        <title>Early steps in the European eel (Anguilla anguilla)-Vibrio vulnificus interaction in the gills: Role of the RtxA13 toxin.</title>
        <authorList>
            <person name="Callol A."/>
            <person name="Pajuelo D."/>
            <person name="Ebbesson L."/>
            <person name="Teles M."/>
            <person name="MacKenzie S."/>
            <person name="Amaro C."/>
        </authorList>
    </citation>
    <scope>NUCLEOTIDE SEQUENCE</scope>
</reference>
<dbReference type="AlphaFoldDB" id="A0A0E9WIT9"/>
<reference evidence="1" key="1">
    <citation type="submission" date="2014-11" db="EMBL/GenBank/DDBJ databases">
        <authorList>
            <person name="Amaro Gonzalez C."/>
        </authorList>
    </citation>
    <scope>NUCLEOTIDE SEQUENCE</scope>
</reference>
<name>A0A0E9WIT9_ANGAN</name>
<dbReference type="EMBL" id="GBXM01019082">
    <property type="protein sequence ID" value="JAH89495.1"/>
    <property type="molecule type" value="Transcribed_RNA"/>
</dbReference>
<evidence type="ECO:0000313" key="1">
    <source>
        <dbReference type="EMBL" id="JAH89495.1"/>
    </source>
</evidence>
<sequence>MSARAGTHWFHLIDRLGRWWRIKDAKNGLYIIPLKKRDSDQEATSSE</sequence>